<sequence length="169" mass="19664">MKKLCKIVSLAVLMFLPQSCFKPGCEYVSAWKVDNRTEYDFVISGRYIPRFADSHEDFQYEFAAGERKYINVLFLHGGYGGSEPEFEKLFGEYVPAYNARIIFTDPETGEEICRYELNHNADNVFSRDFFNEANWEVLDGAEFVAGEWETGNGEPYRLWTFTVTDEYTK</sequence>
<gene>
    <name evidence="2" type="ORF">IAB93_06175</name>
</gene>
<dbReference type="Proteomes" id="UP000823597">
    <property type="component" value="Unassembled WGS sequence"/>
</dbReference>
<organism evidence="2 3">
    <name type="scientific">Candidatus Merdivivens pullistercoris</name>
    <dbReference type="NCBI Taxonomy" id="2840873"/>
    <lineage>
        <taxon>Bacteria</taxon>
        <taxon>Pseudomonadati</taxon>
        <taxon>Bacteroidota</taxon>
        <taxon>Bacteroidia</taxon>
        <taxon>Bacteroidales</taxon>
        <taxon>Muribaculaceae</taxon>
        <taxon>Muribaculaceae incertae sedis</taxon>
        <taxon>Candidatus Merdivivens</taxon>
    </lineage>
</organism>
<evidence type="ECO:0000313" key="3">
    <source>
        <dbReference type="Proteomes" id="UP000823597"/>
    </source>
</evidence>
<evidence type="ECO:0008006" key="4">
    <source>
        <dbReference type="Google" id="ProtNLM"/>
    </source>
</evidence>
<accession>A0A9D9I5B0</accession>
<name>A0A9D9I5B0_9BACT</name>
<feature type="signal peptide" evidence="1">
    <location>
        <begin position="1"/>
        <end position="21"/>
    </location>
</feature>
<feature type="chain" id="PRO_5039325302" description="Lipoprotein" evidence="1">
    <location>
        <begin position="22"/>
        <end position="169"/>
    </location>
</feature>
<evidence type="ECO:0000313" key="2">
    <source>
        <dbReference type="EMBL" id="MBO8465564.1"/>
    </source>
</evidence>
<comment type="caution">
    <text evidence="2">The sequence shown here is derived from an EMBL/GenBank/DDBJ whole genome shotgun (WGS) entry which is preliminary data.</text>
</comment>
<proteinExistence type="predicted"/>
<dbReference type="EMBL" id="JADIME010000065">
    <property type="protein sequence ID" value="MBO8465564.1"/>
    <property type="molecule type" value="Genomic_DNA"/>
</dbReference>
<reference evidence="2" key="2">
    <citation type="journal article" date="2021" name="PeerJ">
        <title>Extensive microbial diversity within the chicken gut microbiome revealed by metagenomics and culture.</title>
        <authorList>
            <person name="Gilroy R."/>
            <person name="Ravi A."/>
            <person name="Getino M."/>
            <person name="Pursley I."/>
            <person name="Horton D.L."/>
            <person name="Alikhan N.F."/>
            <person name="Baker D."/>
            <person name="Gharbi K."/>
            <person name="Hall N."/>
            <person name="Watson M."/>
            <person name="Adriaenssens E.M."/>
            <person name="Foster-Nyarko E."/>
            <person name="Jarju S."/>
            <person name="Secka A."/>
            <person name="Antonio M."/>
            <person name="Oren A."/>
            <person name="Chaudhuri R.R."/>
            <person name="La Ragione R."/>
            <person name="Hildebrand F."/>
            <person name="Pallen M.J."/>
        </authorList>
    </citation>
    <scope>NUCLEOTIDE SEQUENCE</scope>
    <source>
        <strain evidence="2">10037</strain>
    </source>
</reference>
<keyword evidence="1" id="KW-0732">Signal</keyword>
<protein>
    <recommendedName>
        <fullName evidence="4">Lipoprotein</fullName>
    </recommendedName>
</protein>
<evidence type="ECO:0000256" key="1">
    <source>
        <dbReference type="SAM" id="SignalP"/>
    </source>
</evidence>
<dbReference type="AlphaFoldDB" id="A0A9D9I5B0"/>
<reference evidence="2" key="1">
    <citation type="submission" date="2020-10" db="EMBL/GenBank/DDBJ databases">
        <authorList>
            <person name="Gilroy R."/>
        </authorList>
    </citation>
    <scope>NUCLEOTIDE SEQUENCE</scope>
    <source>
        <strain evidence="2">10037</strain>
    </source>
</reference>